<name>A0A6J6BAA0_9ZZZZ</name>
<feature type="region of interest" description="Disordered" evidence="8">
    <location>
        <begin position="28"/>
        <end position="49"/>
    </location>
</feature>
<comment type="subcellular location">
    <subcellularLocation>
        <location evidence="1">Secreted</location>
    </subcellularLocation>
</comment>
<evidence type="ECO:0000256" key="4">
    <source>
        <dbReference type="ARBA" id="ARBA00022729"/>
    </source>
</evidence>
<evidence type="ECO:0000256" key="8">
    <source>
        <dbReference type="SAM" id="MobiDB-lite"/>
    </source>
</evidence>
<dbReference type="EMBL" id="CAEZSO010000008">
    <property type="protein sequence ID" value="CAB4535248.1"/>
    <property type="molecule type" value="Genomic_DNA"/>
</dbReference>
<dbReference type="GO" id="GO:0030600">
    <property type="term" value="F:feruloyl esterase activity"/>
    <property type="evidence" value="ECO:0007669"/>
    <property type="project" value="InterPro"/>
</dbReference>
<dbReference type="GO" id="GO:0005576">
    <property type="term" value="C:extracellular region"/>
    <property type="evidence" value="ECO:0007669"/>
    <property type="project" value="UniProtKB-SubCell"/>
</dbReference>
<gene>
    <name evidence="10" type="ORF">UFOPK1446_00092</name>
</gene>
<dbReference type="GO" id="GO:0045493">
    <property type="term" value="P:xylan catabolic process"/>
    <property type="evidence" value="ECO:0007669"/>
    <property type="project" value="UniProtKB-KW"/>
</dbReference>
<feature type="compositionally biased region" description="Polar residues" evidence="8">
    <location>
        <begin position="28"/>
        <end position="38"/>
    </location>
</feature>
<keyword evidence="7" id="KW-0624">Polysaccharide degradation</keyword>
<dbReference type="InterPro" id="IPR001375">
    <property type="entry name" value="Peptidase_S9_cat"/>
</dbReference>
<evidence type="ECO:0000256" key="7">
    <source>
        <dbReference type="ARBA" id="ARBA00023326"/>
    </source>
</evidence>
<dbReference type="InterPro" id="IPR029058">
    <property type="entry name" value="AB_hydrolase_fold"/>
</dbReference>
<evidence type="ECO:0000259" key="9">
    <source>
        <dbReference type="Pfam" id="PF00326"/>
    </source>
</evidence>
<dbReference type="GO" id="GO:0006508">
    <property type="term" value="P:proteolysis"/>
    <property type="evidence" value="ECO:0007669"/>
    <property type="project" value="InterPro"/>
</dbReference>
<dbReference type="AlphaFoldDB" id="A0A6J6BAA0"/>
<dbReference type="PANTHER" id="PTHR38050:SF2">
    <property type="entry name" value="FERULOYL ESTERASE C-RELATED"/>
    <property type="match status" value="1"/>
</dbReference>
<evidence type="ECO:0000256" key="6">
    <source>
        <dbReference type="ARBA" id="ARBA00023277"/>
    </source>
</evidence>
<dbReference type="GO" id="GO:0008236">
    <property type="term" value="F:serine-type peptidase activity"/>
    <property type="evidence" value="ECO:0007669"/>
    <property type="project" value="InterPro"/>
</dbReference>
<accession>A0A6J6BAA0</accession>
<evidence type="ECO:0000256" key="2">
    <source>
        <dbReference type="ARBA" id="ARBA00022525"/>
    </source>
</evidence>
<dbReference type="Gene3D" id="3.40.50.1820">
    <property type="entry name" value="alpha/beta hydrolase"/>
    <property type="match status" value="1"/>
</dbReference>
<keyword evidence="3" id="KW-0858">Xylan degradation</keyword>
<organism evidence="10">
    <name type="scientific">freshwater metagenome</name>
    <dbReference type="NCBI Taxonomy" id="449393"/>
    <lineage>
        <taxon>unclassified sequences</taxon>
        <taxon>metagenomes</taxon>
        <taxon>ecological metagenomes</taxon>
    </lineage>
</organism>
<feature type="domain" description="Peptidase S9 prolyl oligopeptidase catalytic" evidence="9">
    <location>
        <begin position="115"/>
        <end position="205"/>
    </location>
</feature>
<evidence type="ECO:0000256" key="3">
    <source>
        <dbReference type="ARBA" id="ARBA00022651"/>
    </source>
</evidence>
<protein>
    <submittedName>
        <fullName evidence="10">Unannotated protein</fullName>
    </submittedName>
</protein>
<keyword evidence="5" id="KW-0378">Hydrolase</keyword>
<sequence>MLMPKFPTFVVVTVAGLALAGCTKVTTGQAGVSSPNGSPTATTAAAPCPKPVSARKGAVDDQLTFEGLNRTYRVWIPATYSGDVALPIIVNYHGTGGDPQSIDDFSSNLSAKANARNYIVVAPQGDKAGGETARWTVPGIGTTPDDVSFTNAMLDKLSGEFCIDQKRIFATGFSSGGAMSTWIGQADSERFAGIAPGGGVNLVDPTFQRFPIPIYAYHGTKDEFAFYNGIDGVPNKPDPVNRGKVAFFGGVEEVMTYWAQGNGCQPTFTDTNLAPDAILRTWAGCKAATQVLLAVGGGHTFPGGTTRLGGEVGATITSVNMADLMLNWFDTQKKA</sequence>
<proteinExistence type="predicted"/>
<dbReference type="Pfam" id="PF00326">
    <property type="entry name" value="Peptidase_S9"/>
    <property type="match status" value="1"/>
</dbReference>
<dbReference type="PANTHER" id="PTHR38050">
    <property type="match status" value="1"/>
</dbReference>
<evidence type="ECO:0000256" key="1">
    <source>
        <dbReference type="ARBA" id="ARBA00004613"/>
    </source>
</evidence>
<dbReference type="InterPro" id="IPR043595">
    <property type="entry name" value="FaeB/C/D"/>
</dbReference>
<dbReference type="PROSITE" id="PS51257">
    <property type="entry name" value="PROKAR_LIPOPROTEIN"/>
    <property type="match status" value="1"/>
</dbReference>
<keyword evidence="6" id="KW-0119">Carbohydrate metabolism</keyword>
<keyword evidence="4" id="KW-0732">Signal</keyword>
<evidence type="ECO:0000256" key="5">
    <source>
        <dbReference type="ARBA" id="ARBA00022801"/>
    </source>
</evidence>
<dbReference type="SUPFAM" id="SSF53474">
    <property type="entry name" value="alpha/beta-Hydrolases"/>
    <property type="match status" value="1"/>
</dbReference>
<evidence type="ECO:0000313" key="10">
    <source>
        <dbReference type="EMBL" id="CAB4535248.1"/>
    </source>
</evidence>
<reference evidence="10" key="1">
    <citation type="submission" date="2020-05" db="EMBL/GenBank/DDBJ databases">
        <authorList>
            <person name="Chiriac C."/>
            <person name="Salcher M."/>
            <person name="Ghai R."/>
            <person name="Kavagutti S V."/>
        </authorList>
    </citation>
    <scope>NUCLEOTIDE SEQUENCE</scope>
</reference>
<keyword evidence="2" id="KW-0964">Secreted</keyword>